<comment type="caution">
    <text evidence="1">The sequence shown here is derived from an EMBL/GenBank/DDBJ whole genome shotgun (WGS) entry which is preliminary data.</text>
</comment>
<dbReference type="EMBL" id="LAZR01052078">
    <property type="protein sequence ID" value="KKK83749.1"/>
    <property type="molecule type" value="Genomic_DNA"/>
</dbReference>
<evidence type="ECO:0000313" key="1">
    <source>
        <dbReference type="EMBL" id="KKK83749.1"/>
    </source>
</evidence>
<name>A0A0F9AZC7_9ZZZZ</name>
<proteinExistence type="predicted"/>
<gene>
    <name evidence="1" type="ORF">LCGC14_2790270</name>
</gene>
<reference evidence="1" key="1">
    <citation type="journal article" date="2015" name="Nature">
        <title>Complex archaea that bridge the gap between prokaryotes and eukaryotes.</title>
        <authorList>
            <person name="Spang A."/>
            <person name="Saw J.H."/>
            <person name="Jorgensen S.L."/>
            <person name="Zaremba-Niedzwiedzka K."/>
            <person name="Martijn J."/>
            <person name="Lind A.E."/>
            <person name="van Eijk R."/>
            <person name="Schleper C."/>
            <person name="Guy L."/>
            <person name="Ettema T.J."/>
        </authorList>
    </citation>
    <scope>NUCLEOTIDE SEQUENCE</scope>
</reference>
<organism evidence="1">
    <name type="scientific">marine sediment metagenome</name>
    <dbReference type="NCBI Taxonomy" id="412755"/>
    <lineage>
        <taxon>unclassified sequences</taxon>
        <taxon>metagenomes</taxon>
        <taxon>ecological metagenomes</taxon>
    </lineage>
</organism>
<protein>
    <submittedName>
        <fullName evidence="1">Uncharacterized protein</fullName>
    </submittedName>
</protein>
<accession>A0A0F9AZC7</accession>
<sequence>MEQETGLTYEVPGADIIARMEERAEMADAVVEDLSGHDSQNACNAGLIRQAAEDAKALRLSAKYLVAGKTYTLNPGTLQKVFLTEPHYANEMARGLGGPAPESMKRSW</sequence>
<dbReference type="AlphaFoldDB" id="A0A0F9AZC7"/>